<dbReference type="GO" id="GO:0005576">
    <property type="term" value="C:extracellular region"/>
    <property type="evidence" value="ECO:0007669"/>
    <property type="project" value="UniProtKB-SubCell"/>
</dbReference>
<gene>
    <name evidence="11" type="ORF">Acr_05g0013370</name>
</gene>
<dbReference type="PANTHER" id="PTHR32018:SF6">
    <property type="entry name" value="RHAMNOGALACTURONAN ENDOLYASE"/>
    <property type="match status" value="1"/>
</dbReference>
<reference evidence="11 12" key="1">
    <citation type="submission" date="2019-07" db="EMBL/GenBank/DDBJ databases">
        <title>De Novo Assembly of kiwifruit Actinidia rufa.</title>
        <authorList>
            <person name="Sugita-Konishi S."/>
            <person name="Sato K."/>
            <person name="Mori E."/>
            <person name="Abe Y."/>
            <person name="Kisaki G."/>
            <person name="Hamano K."/>
            <person name="Suezawa K."/>
            <person name="Otani M."/>
            <person name="Fukuda T."/>
            <person name="Manabe T."/>
            <person name="Gomi K."/>
            <person name="Tabuchi M."/>
            <person name="Akimitsu K."/>
            <person name="Kataoka I."/>
        </authorList>
    </citation>
    <scope>NUCLEOTIDE SEQUENCE [LARGE SCALE GENOMIC DNA]</scope>
    <source>
        <strain evidence="12">cv. Fuchu</strain>
    </source>
</reference>
<dbReference type="InterPro" id="IPR013784">
    <property type="entry name" value="Carb-bd-like_fold"/>
</dbReference>
<dbReference type="Proteomes" id="UP000585474">
    <property type="component" value="Unassembled WGS sequence"/>
</dbReference>
<keyword evidence="6 8" id="KW-0732">Signal</keyword>
<dbReference type="InterPro" id="IPR029411">
    <property type="entry name" value="RG-lyase_III"/>
</dbReference>
<evidence type="ECO:0000256" key="5">
    <source>
        <dbReference type="ARBA" id="ARBA00022525"/>
    </source>
</evidence>
<proteinExistence type="inferred from homology"/>
<feature type="domain" description="Rhamnogalacturonan lyase" evidence="10">
    <location>
        <begin position="423"/>
        <end position="494"/>
    </location>
</feature>
<keyword evidence="7 11" id="KW-0456">Lyase</keyword>
<dbReference type="Pfam" id="PF14683">
    <property type="entry name" value="CBM-like"/>
    <property type="match status" value="1"/>
</dbReference>
<evidence type="ECO:0000259" key="9">
    <source>
        <dbReference type="Pfam" id="PF14683"/>
    </source>
</evidence>
<dbReference type="SUPFAM" id="SSF49785">
    <property type="entry name" value="Galactose-binding domain-like"/>
    <property type="match status" value="1"/>
</dbReference>
<dbReference type="Gene3D" id="2.60.40.1120">
    <property type="entry name" value="Carboxypeptidase-like, regulatory domain"/>
    <property type="match status" value="1"/>
</dbReference>
<dbReference type="InterPro" id="IPR051850">
    <property type="entry name" value="Polysacch_Lyase_4"/>
</dbReference>
<keyword evidence="5" id="KW-0964">Secreted</keyword>
<dbReference type="AlphaFoldDB" id="A0A7J0EMJ5"/>
<dbReference type="SUPFAM" id="SSF74650">
    <property type="entry name" value="Galactose mutarotase-like"/>
    <property type="match status" value="1"/>
</dbReference>
<name>A0A7J0EMJ5_9ERIC</name>
<evidence type="ECO:0000256" key="3">
    <source>
        <dbReference type="ARBA" id="ARBA00010418"/>
    </source>
</evidence>
<dbReference type="EC" id="4.2.2.23" evidence="4"/>
<accession>A0A7J0EMJ5</accession>
<evidence type="ECO:0000256" key="8">
    <source>
        <dbReference type="SAM" id="SignalP"/>
    </source>
</evidence>
<comment type="caution">
    <text evidence="11">The sequence shown here is derived from an EMBL/GenBank/DDBJ whole genome shotgun (WGS) entry which is preliminary data.</text>
</comment>
<dbReference type="EMBL" id="BJWL01000005">
    <property type="protein sequence ID" value="GFY87698.1"/>
    <property type="molecule type" value="Genomic_DNA"/>
</dbReference>
<keyword evidence="12" id="KW-1185">Reference proteome</keyword>
<dbReference type="InterPro" id="IPR014718">
    <property type="entry name" value="GH-type_carb-bd"/>
</dbReference>
<dbReference type="InterPro" id="IPR010325">
    <property type="entry name" value="Rhamnogal_lyase"/>
</dbReference>
<dbReference type="FunFam" id="2.60.40.1120:FF:000033">
    <property type="entry name" value="Rhamnogalacturonate lyase B"/>
    <property type="match status" value="1"/>
</dbReference>
<dbReference type="OrthoDB" id="2130367at2759"/>
<evidence type="ECO:0000256" key="6">
    <source>
        <dbReference type="ARBA" id="ARBA00022729"/>
    </source>
</evidence>
<evidence type="ECO:0000313" key="11">
    <source>
        <dbReference type="EMBL" id="GFY87698.1"/>
    </source>
</evidence>
<evidence type="ECO:0000256" key="2">
    <source>
        <dbReference type="ARBA" id="ARBA00004613"/>
    </source>
</evidence>
<evidence type="ECO:0000259" key="10">
    <source>
        <dbReference type="Pfam" id="PF14686"/>
    </source>
</evidence>
<evidence type="ECO:0000256" key="7">
    <source>
        <dbReference type="ARBA" id="ARBA00023239"/>
    </source>
</evidence>
<dbReference type="SUPFAM" id="SSF49452">
    <property type="entry name" value="Starch-binding domain-like"/>
    <property type="match status" value="1"/>
</dbReference>
<evidence type="ECO:0000313" key="12">
    <source>
        <dbReference type="Proteomes" id="UP000585474"/>
    </source>
</evidence>
<dbReference type="CDD" id="cd10320">
    <property type="entry name" value="RGL4_N"/>
    <property type="match status" value="1"/>
</dbReference>
<dbReference type="CDD" id="cd10317">
    <property type="entry name" value="RGL4_C"/>
    <property type="match status" value="1"/>
</dbReference>
<dbReference type="PANTHER" id="PTHR32018">
    <property type="entry name" value="RHAMNOGALACTURONATE LYASE FAMILY PROTEIN"/>
    <property type="match status" value="1"/>
</dbReference>
<comment type="similarity">
    <text evidence="3">Belongs to the polysaccharide lyase 4 family.</text>
</comment>
<comment type="catalytic activity">
    <reaction evidence="1">
        <text>Endotype eliminative cleavage of L-alpha-rhamnopyranosyl-(1-&gt;4)-alpha-D-galactopyranosyluronic acid bonds of rhamnogalacturonan I domains in ramified hairy regions of pectin leaving L-rhamnopyranose at the reducing end and 4-deoxy-4,5-unsaturated D-galactopyranosyluronic acid at the non-reducing end.</text>
        <dbReference type="EC" id="4.2.2.23"/>
    </reaction>
</comment>
<dbReference type="CDD" id="cd10316">
    <property type="entry name" value="RGL4_M"/>
    <property type="match status" value="1"/>
</dbReference>
<dbReference type="InterPro" id="IPR008979">
    <property type="entry name" value="Galactose-bd-like_sf"/>
</dbReference>
<dbReference type="InterPro" id="IPR029413">
    <property type="entry name" value="RG-lyase_II"/>
</dbReference>
<dbReference type="Pfam" id="PF06045">
    <property type="entry name" value="Rhamnogal_lyase"/>
    <property type="match status" value="1"/>
</dbReference>
<dbReference type="GO" id="GO:0030246">
    <property type="term" value="F:carbohydrate binding"/>
    <property type="evidence" value="ECO:0007669"/>
    <property type="project" value="InterPro"/>
</dbReference>
<dbReference type="InterPro" id="IPR011013">
    <property type="entry name" value="Gal_mutarotase_sf_dom"/>
</dbReference>
<evidence type="ECO:0000256" key="1">
    <source>
        <dbReference type="ARBA" id="ARBA00001324"/>
    </source>
</evidence>
<dbReference type="GO" id="GO:0005975">
    <property type="term" value="P:carbohydrate metabolic process"/>
    <property type="evidence" value="ECO:0007669"/>
    <property type="project" value="InterPro"/>
</dbReference>
<feature type="chain" id="PRO_5029516952" description="rhamnogalacturonan endolyase" evidence="8">
    <location>
        <begin position="28"/>
        <end position="703"/>
    </location>
</feature>
<dbReference type="Gene3D" id="2.60.120.260">
    <property type="entry name" value="Galactose-binding domain-like"/>
    <property type="match status" value="1"/>
</dbReference>
<dbReference type="GO" id="GO:0102210">
    <property type="term" value="F:rhamnogalacturonan endolyase activity"/>
    <property type="evidence" value="ECO:0007669"/>
    <property type="project" value="UniProtKB-EC"/>
</dbReference>
<dbReference type="Pfam" id="PF14686">
    <property type="entry name" value="fn3_3"/>
    <property type="match status" value="1"/>
</dbReference>
<evidence type="ECO:0000256" key="4">
    <source>
        <dbReference type="ARBA" id="ARBA00012437"/>
    </source>
</evidence>
<protein>
    <recommendedName>
        <fullName evidence="4">rhamnogalacturonan endolyase</fullName>
        <ecNumber evidence="4">4.2.2.23</ecNumber>
    </recommendedName>
</protein>
<comment type="subcellular location">
    <subcellularLocation>
        <location evidence="2">Secreted</location>
    </subcellularLocation>
</comment>
<dbReference type="Gene3D" id="2.70.98.10">
    <property type="match status" value="1"/>
</dbReference>
<feature type="domain" description="Rhamnogalacturonan lyase" evidence="9">
    <location>
        <begin position="508"/>
        <end position="696"/>
    </location>
</feature>
<sequence length="703" mass="79804">MKRAEWFGVAVQLFLLVESSVKTPVRGSELHRSPVSSLSFHRHIQSEDFSESEGDSRFPGSIDSPDPILSPPVHLRILDQHVIMDNGLVNVTLSTPQGMVTGIQYNGIDNLLQLNRETNRGYWDVVWDSPDPPGNLGGKYDLLEGTSFSVVLEDENQIELSFTRTWNSSQNGTGIPLNIDKRFIMLRGCPGFYSYGIFEHEEGGPDINIYQGRIVFKLEETLFQYMAVSDERQRIMPTAGDRQNGLVLDYPEAVLLTNPSNPELRGEVDDKYQYSCDDKNNRVHGWICSNPPVGFWMITPSDEFRTGGPVKQDLTSHVGPTTLSMFFSTHYAGESLAIELRDGEPWKKVFGPVLIYLNTDSPDEDALPLWEDAKEQMLIETQSWPYDFPLSEDFPRTDQRGIVTGRLLVRDRYINKELMTANFAFVGLAAPGDVGSWQRENKGYQFWTQADNEGYFLIKGVRTGNYSLYAWVAGIIGDYKYDAYVNITPGSRIRLGVLVYEPPREGPTLWEIGSPDRSAAEFYVPDPNPTLLNQLYVNLPDKFRQYGLWDRYADVYPDEDLTYTVGISNYQTDWFFAHVNRNLGNKTYEPTTWRIIFVLDNLIDTGTYTLQLAIASAHEAELEVRINEADEMPPHFTTGFIGKDNAIARHGIHGLYWWYKVEISASQLVTGSNTIYLTQSRGSSPFKGIMYDYIRLEGPPETD</sequence>
<organism evidence="11 12">
    <name type="scientific">Actinidia rufa</name>
    <dbReference type="NCBI Taxonomy" id="165716"/>
    <lineage>
        <taxon>Eukaryota</taxon>
        <taxon>Viridiplantae</taxon>
        <taxon>Streptophyta</taxon>
        <taxon>Embryophyta</taxon>
        <taxon>Tracheophyta</taxon>
        <taxon>Spermatophyta</taxon>
        <taxon>Magnoliopsida</taxon>
        <taxon>eudicotyledons</taxon>
        <taxon>Gunneridae</taxon>
        <taxon>Pentapetalae</taxon>
        <taxon>asterids</taxon>
        <taxon>Ericales</taxon>
        <taxon>Actinidiaceae</taxon>
        <taxon>Actinidia</taxon>
    </lineage>
</organism>
<feature type="signal peptide" evidence="8">
    <location>
        <begin position="1"/>
        <end position="27"/>
    </location>
</feature>